<name>A0A1Y2AIV0_9TREE</name>
<evidence type="ECO:0000256" key="3">
    <source>
        <dbReference type="ARBA" id="ARBA00022801"/>
    </source>
</evidence>
<feature type="domain" description="Peptidase M48" evidence="7">
    <location>
        <begin position="40"/>
        <end position="201"/>
    </location>
</feature>
<keyword evidence="1 6" id="KW-0645">Protease</keyword>
<dbReference type="GO" id="GO:0004222">
    <property type="term" value="F:metalloendopeptidase activity"/>
    <property type="evidence" value="ECO:0007669"/>
    <property type="project" value="InterPro"/>
</dbReference>
<evidence type="ECO:0000313" key="8">
    <source>
        <dbReference type="EMBL" id="ORY22491.1"/>
    </source>
</evidence>
<keyword evidence="2" id="KW-0479">Metal-binding</keyword>
<keyword evidence="3 6" id="KW-0378">Hydrolase</keyword>
<dbReference type="EMBL" id="MCFC01000092">
    <property type="protein sequence ID" value="ORY22491.1"/>
    <property type="molecule type" value="Genomic_DNA"/>
</dbReference>
<evidence type="ECO:0000256" key="2">
    <source>
        <dbReference type="ARBA" id="ARBA00022723"/>
    </source>
</evidence>
<dbReference type="FunCoup" id="A0A1Y2AIV0">
    <property type="interactions" value="103"/>
</dbReference>
<dbReference type="CDD" id="cd07331">
    <property type="entry name" value="M48C_Oma1_like"/>
    <property type="match status" value="1"/>
</dbReference>
<dbReference type="PANTHER" id="PTHR22726">
    <property type="entry name" value="METALLOENDOPEPTIDASE OMA1"/>
    <property type="match status" value="1"/>
</dbReference>
<dbReference type="STRING" id="71784.A0A1Y2AIV0"/>
<reference evidence="8 9" key="1">
    <citation type="submission" date="2016-07" db="EMBL/GenBank/DDBJ databases">
        <title>Pervasive Adenine N6-methylation of Active Genes in Fungi.</title>
        <authorList>
            <consortium name="DOE Joint Genome Institute"/>
            <person name="Mondo S.J."/>
            <person name="Dannebaum R.O."/>
            <person name="Kuo R.C."/>
            <person name="Labutti K."/>
            <person name="Haridas S."/>
            <person name="Kuo A."/>
            <person name="Salamov A."/>
            <person name="Ahrendt S.R."/>
            <person name="Lipzen A."/>
            <person name="Sullivan W."/>
            <person name="Andreopoulos W.B."/>
            <person name="Clum A."/>
            <person name="Lindquist E."/>
            <person name="Daum C."/>
            <person name="Ramamoorthy G.K."/>
            <person name="Gryganskyi A."/>
            <person name="Culley D."/>
            <person name="Magnuson J.K."/>
            <person name="James T.Y."/>
            <person name="O'Malley M.A."/>
            <person name="Stajich J.E."/>
            <person name="Spatafora J.W."/>
            <person name="Visel A."/>
            <person name="Grigoriev I.V."/>
        </authorList>
    </citation>
    <scope>NUCLEOTIDE SEQUENCE [LARGE SCALE GENOMIC DNA]</scope>
    <source>
        <strain evidence="8 9">68-887.2</strain>
    </source>
</reference>
<protein>
    <submittedName>
        <fullName evidence="8">Peptidase family M48-domain-containing protein</fullName>
    </submittedName>
</protein>
<evidence type="ECO:0000256" key="4">
    <source>
        <dbReference type="ARBA" id="ARBA00022833"/>
    </source>
</evidence>
<keyword evidence="5 6" id="KW-0482">Metalloprotease</keyword>
<dbReference type="AlphaFoldDB" id="A0A1Y2AIV0"/>
<dbReference type="Gene3D" id="3.30.2010.10">
    <property type="entry name" value="Metalloproteases ('zincins'), catalytic domain"/>
    <property type="match status" value="1"/>
</dbReference>
<keyword evidence="4 6" id="KW-0862">Zinc</keyword>
<dbReference type="GO" id="GO:0005743">
    <property type="term" value="C:mitochondrial inner membrane"/>
    <property type="evidence" value="ECO:0007669"/>
    <property type="project" value="TreeGrafter"/>
</dbReference>
<dbReference type="GO" id="GO:0006515">
    <property type="term" value="P:protein quality control for misfolded or incompletely synthesized proteins"/>
    <property type="evidence" value="ECO:0007669"/>
    <property type="project" value="TreeGrafter"/>
</dbReference>
<proteinExistence type="inferred from homology"/>
<accession>A0A1Y2AIV0</accession>
<dbReference type="PANTHER" id="PTHR22726:SF1">
    <property type="entry name" value="METALLOENDOPEPTIDASE OMA1, MITOCHONDRIAL"/>
    <property type="match status" value="1"/>
</dbReference>
<evidence type="ECO:0000256" key="1">
    <source>
        <dbReference type="ARBA" id="ARBA00022670"/>
    </source>
</evidence>
<sequence>MGHVEARVPAWSGSGGADEGMDVGEIFFGGGKAANHDEGKETEWEVYVIDDRETKNAFVLPGGKIFVFTGILPVSQNDDGLATVLGHEVAHQVARHPAERMSYMKVLFVAGLLLESLGLDVGFSRALLTLLLQLPNSRTSESEADYIGLRLMSRACYNPEESTRMWQRMSESEKGRSVAGSVDFLSTHPANAKRIKQLQKWMPEAQQIRAASPCGATSQQFGGFLDTLSAANQGMGKTLWG</sequence>
<evidence type="ECO:0000256" key="5">
    <source>
        <dbReference type="ARBA" id="ARBA00023049"/>
    </source>
</evidence>
<dbReference type="GO" id="GO:0046872">
    <property type="term" value="F:metal ion binding"/>
    <property type="evidence" value="ECO:0007669"/>
    <property type="project" value="UniProtKB-KW"/>
</dbReference>
<dbReference type="InterPro" id="IPR001915">
    <property type="entry name" value="Peptidase_M48"/>
</dbReference>
<evidence type="ECO:0000256" key="6">
    <source>
        <dbReference type="RuleBase" id="RU003983"/>
    </source>
</evidence>
<comment type="similarity">
    <text evidence="6">Belongs to the peptidase M48 family.</text>
</comment>
<keyword evidence="9" id="KW-1185">Reference proteome</keyword>
<organism evidence="8 9">
    <name type="scientific">Naematelia encephala</name>
    <dbReference type="NCBI Taxonomy" id="71784"/>
    <lineage>
        <taxon>Eukaryota</taxon>
        <taxon>Fungi</taxon>
        <taxon>Dikarya</taxon>
        <taxon>Basidiomycota</taxon>
        <taxon>Agaricomycotina</taxon>
        <taxon>Tremellomycetes</taxon>
        <taxon>Tremellales</taxon>
        <taxon>Naemateliaceae</taxon>
        <taxon>Naematelia</taxon>
    </lineage>
</organism>
<comment type="cofactor">
    <cofactor evidence="6">
        <name>Zn(2+)</name>
        <dbReference type="ChEBI" id="CHEBI:29105"/>
    </cofactor>
    <text evidence="6">Binds 1 zinc ion per subunit.</text>
</comment>
<dbReference type="OrthoDB" id="7464992at2759"/>
<evidence type="ECO:0000259" key="7">
    <source>
        <dbReference type="Pfam" id="PF01435"/>
    </source>
</evidence>
<comment type="caution">
    <text evidence="8">The sequence shown here is derived from an EMBL/GenBank/DDBJ whole genome shotgun (WGS) entry which is preliminary data.</text>
</comment>
<evidence type="ECO:0000313" key="9">
    <source>
        <dbReference type="Proteomes" id="UP000193986"/>
    </source>
</evidence>
<dbReference type="GO" id="GO:0034982">
    <property type="term" value="P:mitochondrial protein processing"/>
    <property type="evidence" value="ECO:0007669"/>
    <property type="project" value="TreeGrafter"/>
</dbReference>
<dbReference type="Proteomes" id="UP000193986">
    <property type="component" value="Unassembled WGS sequence"/>
</dbReference>
<gene>
    <name evidence="8" type="ORF">BCR39DRAFT_551392</name>
</gene>
<dbReference type="InterPro" id="IPR051156">
    <property type="entry name" value="Mito/Outer_Membr_Metalloprot"/>
</dbReference>
<dbReference type="Pfam" id="PF01435">
    <property type="entry name" value="Peptidase_M48"/>
    <property type="match status" value="1"/>
</dbReference>
<dbReference type="InParanoid" id="A0A1Y2AIV0"/>